<dbReference type="PANTHER" id="PTHR47187:SF1">
    <property type="entry name" value="NFATC2-INTERACTING PROTEIN"/>
    <property type="match status" value="1"/>
</dbReference>
<dbReference type="Proteomes" id="UP001165740">
    <property type="component" value="Chromosome 12"/>
</dbReference>
<sequence length="446" mass="50091">MNRRKRFSNPSEECSPRTRRNSRAGQSLKTATKRLPARACRRSTNREKTTSVDDTEIIDCDNSVSSLDSSVYICSDDQPVTVPEDGDTPLRIGVLPPIEDQQCSTDILTKSHNTDVSTEPKKTARRGLAKKRLDSSSNVDQSISHNASVYSQCVAKNFKMSLQSLDLSKEAVKLESVPSSRTTETENRSTTKRKVKKKPARESSESSDVSEDSERSTANDCPETSLNVRSPTPPPSAKKPQKTKRINKKLSKALDALSQVKGVLNKTPRNKSRRKKISLESDVVLLYEEMMEDILVKVRYLSAVHKFRMNMTETFKSLITKVSQEIKEDEHNITLYLNDQKLKPSDSLRSVGLTVADIIECHCLKCEQDEMDSSDVINLVIRMSNKSKTTILANKRRPLQDVINKFAEMKGLDHSSLVFSFDGEEMDPMETPFGLDMESDDCIDVS</sequence>
<dbReference type="InterPro" id="IPR000626">
    <property type="entry name" value="Ubiquitin-like_dom"/>
</dbReference>
<evidence type="ECO:0000256" key="1">
    <source>
        <dbReference type="ARBA" id="ARBA00004123"/>
    </source>
</evidence>
<organism evidence="5 8">
    <name type="scientific">Biomphalaria glabrata</name>
    <name type="common">Bloodfluke planorb</name>
    <name type="synonym">Freshwater snail</name>
    <dbReference type="NCBI Taxonomy" id="6526"/>
    <lineage>
        <taxon>Eukaryota</taxon>
        <taxon>Metazoa</taxon>
        <taxon>Spiralia</taxon>
        <taxon>Lophotrochozoa</taxon>
        <taxon>Mollusca</taxon>
        <taxon>Gastropoda</taxon>
        <taxon>Heterobranchia</taxon>
        <taxon>Euthyneura</taxon>
        <taxon>Panpulmonata</taxon>
        <taxon>Hygrophila</taxon>
        <taxon>Lymnaeoidea</taxon>
        <taxon>Planorbidae</taxon>
        <taxon>Biomphalaria</taxon>
    </lineage>
</organism>
<proteinExistence type="predicted"/>
<feature type="region of interest" description="Disordered" evidence="3">
    <location>
        <begin position="172"/>
        <end position="245"/>
    </location>
</feature>
<dbReference type="OMA" id="QPCPKPR"/>
<evidence type="ECO:0000313" key="8">
    <source>
        <dbReference type="RefSeq" id="XP_055862915.1"/>
    </source>
</evidence>
<dbReference type="RefSeq" id="XP_055862913.1">
    <property type="nucleotide sequence ID" value="XM_056006938.1"/>
</dbReference>
<reference evidence="6 7" key="1">
    <citation type="submission" date="2025-04" db="UniProtKB">
        <authorList>
            <consortium name="RefSeq"/>
        </authorList>
    </citation>
    <scope>IDENTIFICATION</scope>
</reference>
<dbReference type="InterPro" id="IPR052324">
    <property type="entry name" value="NFATC2-Int_DNA_Repair"/>
</dbReference>
<feature type="compositionally biased region" description="Polar residues" evidence="3">
    <location>
        <begin position="218"/>
        <end position="230"/>
    </location>
</feature>
<dbReference type="OrthoDB" id="442921at2759"/>
<evidence type="ECO:0000313" key="6">
    <source>
        <dbReference type="RefSeq" id="XP_055862913.1"/>
    </source>
</evidence>
<protein>
    <submittedName>
        <fullName evidence="6 7">NFATC2-interacting protein-like</fullName>
    </submittedName>
</protein>
<feature type="compositionally biased region" description="Basic residues" evidence="3">
    <location>
        <begin position="190"/>
        <end position="199"/>
    </location>
</feature>
<evidence type="ECO:0000313" key="7">
    <source>
        <dbReference type="RefSeq" id="XP_055862914.1"/>
    </source>
</evidence>
<dbReference type="PANTHER" id="PTHR47187">
    <property type="entry name" value="NFATC2-INTERACTING PROTEIN"/>
    <property type="match status" value="1"/>
</dbReference>
<keyword evidence="5" id="KW-1185">Reference proteome</keyword>
<dbReference type="Pfam" id="PF11976">
    <property type="entry name" value="Rad60-SLD"/>
    <property type="match status" value="1"/>
</dbReference>
<feature type="region of interest" description="Disordered" evidence="3">
    <location>
        <begin position="1"/>
        <end position="51"/>
    </location>
</feature>
<dbReference type="GeneID" id="106062382"/>
<dbReference type="GO" id="GO:0045944">
    <property type="term" value="P:positive regulation of transcription by RNA polymerase II"/>
    <property type="evidence" value="ECO:0007669"/>
    <property type="project" value="TreeGrafter"/>
</dbReference>
<comment type="subcellular location">
    <subcellularLocation>
        <location evidence="1">Nucleus</location>
    </subcellularLocation>
</comment>
<dbReference type="SMART" id="SM00213">
    <property type="entry name" value="UBQ"/>
    <property type="match status" value="1"/>
</dbReference>
<dbReference type="AlphaFoldDB" id="A0A9W2YJP2"/>
<dbReference type="SUPFAM" id="SSF54236">
    <property type="entry name" value="Ubiquitin-like"/>
    <property type="match status" value="2"/>
</dbReference>
<feature type="compositionally biased region" description="Polar residues" evidence="3">
    <location>
        <begin position="104"/>
        <end position="117"/>
    </location>
</feature>
<feature type="region of interest" description="Disordered" evidence="3">
    <location>
        <begin position="104"/>
        <end position="140"/>
    </location>
</feature>
<evidence type="ECO:0000259" key="4">
    <source>
        <dbReference type="SMART" id="SM00213"/>
    </source>
</evidence>
<evidence type="ECO:0000256" key="2">
    <source>
        <dbReference type="ARBA" id="ARBA00023242"/>
    </source>
</evidence>
<dbReference type="RefSeq" id="XP_055862914.1">
    <property type="nucleotide sequence ID" value="XM_056006939.1"/>
</dbReference>
<accession>A0A9W2YJP2</accession>
<feature type="domain" description="Ubiquitin-like" evidence="4">
    <location>
        <begin position="294"/>
        <end position="364"/>
    </location>
</feature>
<dbReference type="Gene3D" id="3.10.20.90">
    <property type="entry name" value="Phosphatidylinositol 3-kinase Catalytic Subunit, Chain A, domain 1"/>
    <property type="match status" value="2"/>
</dbReference>
<evidence type="ECO:0000313" key="5">
    <source>
        <dbReference type="Proteomes" id="UP001165740"/>
    </source>
</evidence>
<feature type="compositionally biased region" description="Basic residues" evidence="3">
    <location>
        <begin position="31"/>
        <end position="43"/>
    </location>
</feature>
<dbReference type="GO" id="GO:0005634">
    <property type="term" value="C:nucleus"/>
    <property type="evidence" value="ECO:0007669"/>
    <property type="project" value="UniProtKB-SubCell"/>
</dbReference>
<dbReference type="InterPro" id="IPR022617">
    <property type="entry name" value="Rad60/SUMO-like_dom"/>
</dbReference>
<dbReference type="CDD" id="cd01763">
    <property type="entry name" value="Ubl_SUMO_like"/>
    <property type="match status" value="1"/>
</dbReference>
<keyword evidence="2" id="KW-0539">Nucleus</keyword>
<name>A0A9W2YJP2_BIOGL</name>
<gene>
    <name evidence="6 7 8" type="primary">LOC106062382</name>
</gene>
<dbReference type="RefSeq" id="XP_055862915.1">
    <property type="nucleotide sequence ID" value="XM_056006940.1"/>
</dbReference>
<dbReference type="InterPro" id="IPR029071">
    <property type="entry name" value="Ubiquitin-like_domsf"/>
</dbReference>
<evidence type="ECO:0000256" key="3">
    <source>
        <dbReference type="SAM" id="MobiDB-lite"/>
    </source>
</evidence>